<comment type="similarity">
    <text evidence="2 9">Belongs to the G-protein coupled receptor 1 family.</text>
</comment>
<dbReference type="GO" id="GO:0005886">
    <property type="term" value="C:plasma membrane"/>
    <property type="evidence" value="ECO:0007669"/>
    <property type="project" value="TreeGrafter"/>
</dbReference>
<name>A0A7R9G9S7_9CRUS</name>
<dbReference type="EMBL" id="CAJPEX010000064">
    <property type="protein sequence ID" value="CAG0912939.1"/>
    <property type="molecule type" value="Genomic_DNA"/>
</dbReference>
<evidence type="ECO:0000256" key="4">
    <source>
        <dbReference type="ARBA" id="ARBA00022989"/>
    </source>
</evidence>
<comment type="subcellular location">
    <subcellularLocation>
        <location evidence="1">Membrane</location>
        <topology evidence="1">Multi-pass membrane protein</topology>
    </subcellularLocation>
</comment>
<evidence type="ECO:0000256" key="8">
    <source>
        <dbReference type="ARBA" id="ARBA00023224"/>
    </source>
</evidence>
<evidence type="ECO:0000256" key="1">
    <source>
        <dbReference type="ARBA" id="ARBA00004141"/>
    </source>
</evidence>
<keyword evidence="8 9" id="KW-0807">Transducer</keyword>
<proteinExistence type="inferred from homology"/>
<keyword evidence="4 10" id="KW-1133">Transmembrane helix</keyword>
<evidence type="ECO:0000256" key="9">
    <source>
        <dbReference type="RuleBase" id="RU000688"/>
    </source>
</evidence>
<dbReference type="PANTHER" id="PTHR24243">
    <property type="entry name" value="G-PROTEIN COUPLED RECEPTOR"/>
    <property type="match status" value="1"/>
</dbReference>
<dbReference type="SUPFAM" id="SSF81321">
    <property type="entry name" value="Family A G protein-coupled receptor-like"/>
    <property type="match status" value="1"/>
</dbReference>
<dbReference type="PROSITE" id="PS00237">
    <property type="entry name" value="G_PROTEIN_RECEP_F1_1"/>
    <property type="match status" value="1"/>
</dbReference>
<keyword evidence="7 9" id="KW-0675">Receptor</keyword>
<dbReference type="GO" id="GO:0008188">
    <property type="term" value="F:neuropeptide receptor activity"/>
    <property type="evidence" value="ECO:0007669"/>
    <property type="project" value="TreeGrafter"/>
</dbReference>
<keyword evidence="3 9" id="KW-0812">Transmembrane</keyword>
<dbReference type="AlphaFoldDB" id="A0A7R9G9S7"/>
<accession>A0A7R9G9S7</accession>
<dbReference type="PANTHER" id="PTHR24243:SF208">
    <property type="entry name" value="PYROKININ-1 RECEPTOR"/>
    <property type="match status" value="1"/>
</dbReference>
<evidence type="ECO:0000256" key="2">
    <source>
        <dbReference type="ARBA" id="ARBA00010663"/>
    </source>
</evidence>
<evidence type="ECO:0000256" key="6">
    <source>
        <dbReference type="ARBA" id="ARBA00023136"/>
    </source>
</evidence>
<feature type="transmembrane region" description="Helical" evidence="10">
    <location>
        <begin position="247"/>
        <end position="269"/>
    </location>
</feature>
<feature type="transmembrane region" description="Helical" evidence="10">
    <location>
        <begin position="62"/>
        <end position="90"/>
    </location>
</feature>
<keyword evidence="6 10" id="KW-0472">Membrane</keyword>
<feature type="transmembrane region" description="Helical" evidence="10">
    <location>
        <begin position="422"/>
        <end position="445"/>
    </location>
</feature>
<evidence type="ECO:0000256" key="7">
    <source>
        <dbReference type="ARBA" id="ARBA00023170"/>
    </source>
</evidence>
<evidence type="ECO:0000256" key="3">
    <source>
        <dbReference type="ARBA" id="ARBA00022692"/>
    </source>
</evidence>
<evidence type="ECO:0000256" key="5">
    <source>
        <dbReference type="ARBA" id="ARBA00023040"/>
    </source>
</evidence>
<evidence type="ECO:0000313" key="12">
    <source>
        <dbReference type="EMBL" id="CAD7272787.1"/>
    </source>
</evidence>
<reference evidence="12" key="1">
    <citation type="submission" date="2020-11" db="EMBL/GenBank/DDBJ databases">
        <authorList>
            <person name="Tran Van P."/>
        </authorList>
    </citation>
    <scope>NUCLEOTIDE SEQUENCE</scope>
</reference>
<feature type="transmembrane region" description="Helical" evidence="10">
    <location>
        <begin position="194"/>
        <end position="212"/>
    </location>
</feature>
<dbReference type="InterPro" id="IPR017452">
    <property type="entry name" value="GPCR_Rhodpsn_7TM"/>
</dbReference>
<dbReference type="Proteomes" id="UP000678499">
    <property type="component" value="Unassembled WGS sequence"/>
</dbReference>
<evidence type="ECO:0000313" key="13">
    <source>
        <dbReference type="Proteomes" id="UP000678499"/>
    </source>
</evidence>
<dbReference type="InterPro" id="IPR000276">
    <property type="entry name" value="GPCR_Rhodpsn"/>
</dbReference>
<protein>
    <recommendedName>
        <fullName evidence="11">G-protein coupled receptors family 1 profile domain-containing protein</fullName>
    </recommendedName>
</protein>
<dbReference type="OrthoDB" id="5962705at2759"/>
<dbReference type="PRINTS" id="PR00237">
    <property type="entry name" value="GPCRRHODOPSN"/>
</dbReference>
<dbReference type="EMBL" id="OA882101">
    <property type="protein sequence ID" value="CAD7272787.1"/>
    <property type="molecule type" value="Genomic_DNA"/>
</dbReference>
<feature type="transmembrane region" description="Helical" evidence="10">
    <location>
        <begin position="102"/>
        <end position="120"/>
    </location>
</feature>
<keyword evidence="5 9" id="KW-0297">G-protein coupled receptor</keyword>
<evidence type="ECO:0000259" key="11">
    <source>
        <dbReference type="PROSITE" id="PS50262"/>
    </source>
</evidence>
<sequence length="532" mass="59295">MGSWELWNASANESAWDFCPETVSRIICTNCSCLDGMENYSAVVQHFASLIQDTWGEPDIPFGISILLTTVYSLIFATGLLGNFCTCLVIARNRYMQTATNYYLFSLAVSDIMLLVLGTPDDIVRSWFTYPYIFGDTFCRVRGMAAEACTYASILIITAFTVERWVAICHPMCTAHRLFNPTGRDDSRLSQVKMVIVALWVLGFLFAIPQAITFRVIYERLPDGTIIENLSACNVAEGFQSFSKFSFVFSAFFMFVLPMVLITVLYVHIAVSLRQATWKANNDSAITAGGQAGRSLAQRQDNHHHNHKNVITMLGHEIHRDYWIAAAVLLQITKFFWSPMEARLDSCIEKAPDEDPSPNGFGFNNPEILIKTVSQARTYSTLDFLPPAVAVVIAFFVCWAPFHAQRLLALVYEGETDSAFRIPYAALHFTSGIMYYVSATINPILYNILSVKFRKAFQDTWKELCGKNGSSHHRTGTEISHNRMAMQRMSGSANSGAHNARATETTCNGGTIKTLALLPPTPQSGDPTQALI</sequence>
<feature type="domain" description="G-protein coupled receptors family 1 profile" evidence="11">
    <location>
        <begin position="82"/>
        <end position="446"/>
    </location>
</feature>
<feature type="transmembrane region" description="Helical" evidence="10">
    <location>
        <begin position="151"/>
        <end position="173"/>
    </location>
</feature>
<feature type="transmembrane region" description="Helical" evidence="10">
    <location>
        <begin position="384"/>
        <end position="402"/>
    </location>
</feature>
<gene>
    <name evidence="12" type="ORF">NMOB1V02_LOCUS709</name>
</gene>
<organism evidence="12">
    <name type="scientific">Notodromas monacha</name>
    <dbReference type="NCBI Taxonomy" id="399045"/>
    <lineage>
        <taxon>Eukaryota</taxon>
        <taxon>Metazoa</taxon>
        <taxon>Ecdysozoa</taxon>
        <taxon>Arthropoda</taxon>
        <taxon>Crustacea</taxon>
        <taxon>Oligostraca</taxon>
        <taxon>Ostracoda</taxon>
        <taxon>Podocopa</taxon>
        <taxon>Podocopida</taxon>
        <taxon>Cypridocopina</taxon>
        <taxon>Cypridoidea</taxon>
        <taxon>Cyprididae</taxon>
        <taxon>Notodromas</taxon>
    </lineage>
</organism>
<dbReference type="Gene3D" id="1.20.1070.10">
    <property type="entry name" value="Rhodopsin 7-helix transmembrane proteins"/>
    <property type="match status" value="1"/>
</dbReference>
<dbReference type="PROSITE" id="PS50262">
    <property type="entry name" value="G_PROTEIN_RECEP_F1_2"/>
    <property type="match status" value="1"/>
</dbReference>
<evidence type="ECO:0000256" key="10">
    <source>
        <dbReference type="SAM" id="Phobius"/>
    </source>
</evidence>
<dbReference type="Pfam" id="PF00001">
    <property type="entry name" value="7tm_1"/>
    <property type="match status" value="1"/>
</dbReference>
<keyword evidence="13" id="KW-1185">Reference proteome</keyword>